<gene>
    <name evidence="1" type="ORF">CCMSSC00406_0008302</name>
</gene>
<comment type="caution">
    <text evidence="1">The sequence shown here is derived from an EMBL/GenBank/DDBJ whole genome shotgun (WGS) entry which is preliminary data.</text>
</comment>
<reference evidence="1 2" key="1">
    <citation type="journal article" date="2021" name="Appl. Environ. Microbiol.">
        <title>Genetic linkage and physical mapping for an oyster mushroom Pleurotus cornucopiae and QTL analysis for the trait cap color.</title>
        <authorList>
            <person name="Zhang Y."/>
            <person name="Gao W."/>
            <person name="Sonnenberg A."/>
            <person name="Chen Q."/>
            <person name="Zhang J."/>
            <person name="Huang C."/>
        </authorList>
    </citation>
    <scope>NUCLEOTIDE SEQUENCE [LARGE SCALE GENOMIC DNA]</scope>
    <source>
        <strain evidence="1">CCMSSC00406</strain>
    </source>
</reference>
<proteinExistence type="predicted"/>
<accession>A0ACB7IT44</accession>
<evidence type="ECO:0000313" key="1">
    <source>
        <dbReference type="EMBL" id="KAG9221442.1"/>
    </source>
</evidence>
<dbReference type="EMBL" id="WQMT02000007">
    <property type="protein sequence ID" value="KAG9221442.1"/>
    <property type="molecule type" value="Genomic_DNA"/>
</dbReference>
<keyword evidence="2" id="KW-1185">Reference proteome</keyword>
<sequence length="289" mass="32975">MPWNTHELATELATPSRTRHDPFTNSPHHHELAMIHSRTRHVIANSPRPPSRTRHVIANSPRPPSRTRLDCTNLPCQWLQYWQHATPRITSGPEAPPKHALDIRKVTTTHSCLSAPHPVKALTIMKTTSQPSRKASTKLYYERNREKLIASAKVRVAMNRARKASESTPEEQASARQTSRASQAKYREANREALRQKEARRRQMRKLRELGFFDASENDDNYSEYEYSSEAESSTASDSEGDWECEEKDIPQTTISRTHAHGPGGYRQNPIWDLLKPRGKANTSLGDTR</sequence>
<name>A0ACB7IT44_PLECO</name>
<organism evidence="1 2">
    <name type="scientific">Pleurotus cornucopiae</name>
    <name type="common">Cornucopia mushroom</name>
    <dbReference type="NCBI Taxonomy" id="5321"/>
    <lineage>
        <taxon>Eukaryota</taxon>
        <taxon>Fungi</taxon>
        <taxon>Dikarya</taxon>
        <taxon>Basidiomycota</taxon>
        <taxon>Agaricomycotina</taxon>
        <taxon>Agaricomycetes</taxon>
        <taxon>Agaricomycetidae</taxon>
        <taxon>Agaricales</taxon>
        <taxon>Pleurotineae</taxon>
        <taxon>Pleurotaceae</taxon>
        <taxon>Pleurotus</taxon>
    </lineage>
</organism>
<evidence type="ECO:0000313" key="2">
    <source>
        <dbReference type="Proteomes" id="UP000824881"/>
    </source>
</evidence>
<dbReference type="Proteomes" id="UP000824881">
    <property type="component" value="Unassembled WGS sequence"/>
</dbReference>
<protein>
    <submittedName>
        <fullName evidence="1">Uncharacterized protein</fullName>
    </submittedName>
</protein>